<dbReference type="InterPro" id="IPR012340">
    <property type="entry name" value="NA-bd_OB-fold"/>
</dbReference>
<dbReference type="EMBL" id="JACHJV010000001">
    <property type="protein sequence ID" value="MBB4922111.1"/>
    <property type="molecule type" value="Genomic_DNA"/>
</dbReference>
<keyword evidence="2" id="KW-1185">Reference proteome</keyword>
<dbReference type="Proteomes" id="UP000540506">
    <property type="component" value="Unassembled WGS sequence"/>
</dbReference>
<evidence type="ECO:0008006" key="3">
    <source>
        <dbReference type="Google" id="ProtNLM"/>
    </source>
</evidence>
<gene>
    <name evidence="1" type="ORF">FHR34_001104</name>
</gene>
<accession>A0A7W7VTB5</accession>
<evidence type="ECO:0000313" key="1">
    <source>
        <dbReference type="EMBL" id="MBB4922111.1"/>
    </source>
</evidence>
<protein>
    <recommendedName>
        <fullName evidence="3">NfeD-like C-terminal domain-containing protein</fullName>
    </recommendedName>
</protein>
<sequence length="74" mass="7785">MEVPDDAEQSPVGAVGWVTVSIPADGPGEVLLPVRGGSEAFAAWADVPIARNTQVMVVERISARSVLVVLFPRT</sequence>
<dbReference type="AlphaFoldDB" id="A0A7W7VTB5"/>
<evidence type="ECO:0000313" key="2">
    <source>
        <dbReference type="Proteomes" id="UP000540506"/>
    </source>
</evidence>
<dbReference type="Gene3D" id="2.40.50.140">
    <property type="entry name" value="Nucleic acid-binding proteins"/>
    <property type="match status" value="1"/>
</dbReference>
<dbReference type="RefSeq" id="WP_184943616.1">
    <property type="nucleotide sequence ID" value="NZ_JACHJV010000001.1"/>
</dbReference>
<organism evidence="1 2">
    <name type="scientific">Kitasatospora kifunensis</name>
    <name type="common">Streptomyces kifunensis</name>
    <dbReference type="NCBI Taxonomy" id="58351"/>
    <lineage>
        <taxon>Bacteria</taxon>
        <taxon>Bacillati</taxon>
        <taxon>Actinomycetota</taxon>
        <taxon>Actinomycetes</taxon>
        <taxon>Kitasatosporales</taxon>
        <taxon>Streptomycetaceae</taxon>
        <taxon>Kitasatospora</taxon>
    </lineage>
</organism>
<proteinExistence type="predicted"/>
<comment type="caution">
    <text evidence="1">The sequence shown here is derived from an EMBL/GenBank/DDBJ whole genome shotgun (WGS) entry which is preliminary data.</text>
</comment>
<name>A0A7W7VTB5_KITKI</name>
<reference evidence="1 2" key="1">
    <citation type="submission" date="2020-08" db="EMBL/GenBank/DDBJ databases">
        <title>Sequencing the genomes of 1000 actinobacteria strains.</title>
        <authorList>
            <person name="Klenk H.-P."/>
        </authorList>
    </citation>
    <scope>NUCLEOTIDE SEQUENCE [LARGE SCALE GENOMIC DNA]</scope>
    <source>
        <strain evidence="1 2">DSM 41654</strain>
    </source>
</reference>